<sequence>MSSTFSGYYVAKSGIQAARASLQITGQNMTNVNTTGYTRQRVDCSTVGPNSSNMRYASGEIGIGGGVSCDRVSQIRDPYLDIRYRTERALTGKTGTEANILGELENIFDETKKDGITTNFTDFLKQLNSLASSSTMDENSLKSSARLLAHAFNTASQQLSTIRKTVTEEFQNDSIKKANQLLQTIAHLNEEIKSADISGTPALELMDQRNTAIDELSQYVNIEVSTKTVSVGSNRTVSELQIDLVSGSKKFNLVSNNNYSTFGTTTEADGTINLTLKDSTGADVTDGTDAISNKDITQGSFSAYLSMLNESGEYDSAGGAERGIGYYEKVLDKLAAYFADTMNALNSTNPEGDNKPLFTQADGTTTTGITAANISLSNAWYKATSNYLTPTKQTSSSGDTTTSKDNILLMVSKLAETKTFTTNDNNVGGNTLLTSSIQSFVSDISVSILALQKADVNRRDATCNATLNEIDTKRAATSSVDVNEEGINLIMYNQALTASSRFMTTLDEAIDTIINRMGIVGR</sequence>
<keyword evidence="8" id="KW-0282">Flagellum</keyword>
<dbReference type="InterPro" id="IPR053927">
    <property type="entry name" value="FlgK_helical"/>
</dbReference>
<comment type="subcellular location">
    <subcellularLocation>
        <location evidence="1">Bacterial flagellum</location>
    </subcellularLocation>
    <subcellularLocation>
        <location evidence="2">Secreted</location>
    </subcellularLocation>
</comment>
<dbReference type="GO" id="GO:0009424">
    <property type="term" value="C:bacterial-type flagellum hook"/>
    <property type="evidence" value="ECO:0007669"/>
    <property type="project" value="InterPro"/>
</dbReference>
<dbReference type="GO" id="GO:0005198">
    <property type="term" value="F:structural molecule activity"/>
    <property type="evidence" value="ECO:0007669"/>
    <property type="project" value="InterPro"/>
</dbReference>
<dbReference type="Pfam" id="PF22638">
    <property type="entry name" value="FlgK_D1"/>
    <property type="match status" value="1"/>
</dbReference>
<dbReference type="InterPro" id="IPR002371">
    <property type="entry name" value="FlgK"/>
</dbReference>
<evidence type="ECO:0000313" key="8">
    <source>
        <dbReference type="EMBL" id="TGJ77881.1"/>
    </source>
</evidence>
<feature type="domain" description="Flagellar hook-associated protein FlgK helical" evidence="7">
    <location>
        <begin position="102"/>
        <end position="348"/>
    </location>
</feature>
<comment type="similarity">
    <text evidence="3">Belongs to the flagella basal body rod proteins family.</text>
</comment>
<evidence type="ECO:0000313" key="9">
    <source>
        <dbReference type="Proteomes" id="UP000297714"/>
    </source>
</evidence>
<accession>A0A4Z0YF86</accession>
<name>A0A4Z0YF86_9FIRM</name>
<dbReference type="GO" id="GO:0005576">
    <property type="term" value="C:extracellular region"/>
    <property type="evidence" value="ECO:0007669"/>
    <property type="project" value="UniProtKB-SubCell"/>
</dbReference>
<dbReference type="EMBL" id="SRMQ01000001">
    <property type="protein sequence ID" value="TGJ77881.1"/>
    <property type="molecule type" value="Genomic_DNA"/>
</dbReference>
<dbReference type="PANTHER" id="PTHR30033">
    <property type="entry name" value="FLAGELLAR HOOK-ASSOCIATED PROTEIN 1"/>
    <property type="match status" value="1"/>
</dbReference>
<proteinExistence type="inferred from homology"/>
<gene>
    <name evidence="8" type="primary">flgK</name>
    <name evidence="8" type="ORF">CAGA_02900</name>
</gene>
<keyword evidence="8" id="KW-0966">Cell projection</keyword>
<keyword evidence="8" id="KW-0969">Cilium</keyword>
<evidence type="ECO:0000256" key="5">
    <source>
        <dbReference type="ARBA" id="ARBA00022525"/>
    </source>
</evidence>
<reference evidence="8 9" key="1">
    <citation type="submission" date="2019-04" db="EMBL/GenBank/DDBJ databases">
        <authorList>
            <person name="Poehlein A."/>
            <person name="Bengelsdorf F.R."/>
            <person name="Duerre P."/>
            <person name="Daniel R."/>
        </authorList>
    </citation>
    <scope>NUCLEOTIDE SEQUENCE [LARGE SCALE GENOMIC DNA]</scope>
    <source>
        <strain evidence="8 9">BS-1</strain>
    </source>
</reference>
<dbReference type="OrthoDB" id="9802553at2"/>
<evidence type="ECO:0000256" key="2">
    <source>
        <dbReference type="ARBA" id="ARBA00004613"/>
    </source>
</evidence>
<keyword evidence="9" id="KW-1185">Reference proteome</keyword>
<dbReference type="RefSeq" id="WP_135656943.1">
    <property type="nucleotide sequence ID" value="NZ_SRMQ01000001.1"/>
</dbReference>
<organism evidence="8 9">
    <name type="scientific">Caproiciproducens galactitolivorans</name>
    <dbReference type="NCBI Taxonomy" id="642589"/>
    <lineage>
        <taxon>Bacteria</taxon>
        <taxon>Bacillati</taxon>
        <taxon>Bacillota</taxon>
        <taxon>Clostridia</taxon>
        <taxon>Eubacteriales</taxon>
        <taxon>Acutalibacteraceae</taxon>
        <taxon>Caproiciproducens</taxon>
    </lineage>
</organism>
<dbReference type="PANTHER" id="PTHR30033:SF1">
    <property type="entry name" value="FLAGELLAR HOOK-ASSOCIATED PROTEIN 1"/>
    <property type="match status" value="1"/>
</dbReference>
<evidence type="ECO:0000259" key="7">
    <source>
        <dbReference type="Pfam" id="PF22638"/>
    </source>
</evidence>
<dbReference type="GO" id="GO:0044780">
    <property type="term" value="P:bacterial-type flagellum assembly"/>
    <property type="evidence" value="ECO:0007669"/>
    <property type="project" value="InterPro"/>
</dbReference>
<evidence type="ECO:0000256" key="1">
    <source>
        <dbReference type="ARBA" id="ARBA00004365"/>
    </source>
</evidence>
<evidence type="ECO:0000256" key="4">
    <source>
        <dbReference type="ARBA" id="ARBA00016244"/>
    </source>
</evidence>
<dbReference type="AlphaFoldDB" id="A0A4Z0YF86"/>
<evidence type="ECO:0000256" key="3">
    <source>
        <dbReference type="ARBA" id="ARBA00009677"/>
    </source>
</evidence>
<protein>
    <recommendedName>
        <fullName evidence="4">Flagellar hook-associated protein 1</fullName>
    </recommendedName>
</protein>
<dbReference type="Proteomes" id="UP000297714">
    <property type="component" value="Unassembled WGS sequence"/>
</dbReference>
<keyword evidence="6" id="KW-0975">Bacterial flagellum</keyword>
<dbReference type="NCBIfam" id="TIGR02492">
    <property type="entry name" value="flgK_ends"/>
    <property type="match status" value="1"/>
</dbReference>
<keyword evidence="5" id="KW-0964">Secreted</keyword>
<comment type="caution">
    <text evidence="8">The sequence shown here is derived from an EMBL/GenBank/DDBJ whole genome shotgun (WGS) entry which is preliminary data.</text>
</comment>
<evidence type="ECO:0000256" key="6">
    <source>
        <dbReference type="ARBA" id="ARBA00023143"/>
    </source>
</evidence>